<feature type="transmembrane region" description="Helical" evidence="5">
    <location>
        <begin position="150"/>
        <end position="172"/>
    </location>
</feature>
<dbReference type="SUPFAM" id="SSF52540">
    <property type="entry name" value="P-loop containing nucleoside triphosphate hydrolases"/>
    <property type="match status" value="1"/>
</dbReference>
<dbReference type="AlphaFoldDB" id="A0AAN4Z6X5"/>
<dbReference type="InterPro" id="IPR017871">
    <property type="entry name" value="ABC_transporter-like_CS"/>
</dbReference>
<evidence type="ECO:0000259" key="6">
    <source>
        <dbReference type="PROSITE" id="PS50893"/>
    </source>
</evidence>
<evidence type="ECO:0000313" key="7">
    <source>
        <dbReference type="EMBL" id="GMR34449.1"/>
    </source>
</evidence>
<dbReference type="Pfam" id="PF00005">
    <property type="entry name" value="ABC_tran"/>
    <property type="match status" value="1"/>
</dbReference>
<dbReference type="InterPro" id="IPR013525">
    <property type="entry name" value="ABC2_TM"/>
</dbReference>
<accession>A0AAN4Z6X5</accession>
<reference evidence="8" key="1">
    <citation type="submission" date="2022-10" db="EMBL/GenBank/DDBJ databases">
        <title>Genome assembly of Pristionchus species.</title>
        <authorList>
            <person name="Yoshida K."/>
            <person name="Sommer R.J."/>
        </authorList>
    </citation>
    <scope>NUCLEOTIDE SEQUENCE [LARGE SCALE GENOMIC DNA]</scope>
    <source>
        <strain evidence="8">RS5460</strain>
    </source>
</reference>
<keyword evidence="3 5" id="KW-1133">Transmembrane helix</keyword>
<dbReference type="InterPro" id="IPR003439">
    <property type="entry name" value="ABC_transporter-like_ATP-bd"/>
</dbReference>
<dbReference type="Gene3D" id="3.40.50.300">
    <property type="entry name" value="P-loop containing nucleotide triphosphate hydrolases"/>
    <property type="match status" value="1"/>
</dbReference>
<feature type="transmembrane region" description="Helical" evidence="5">
    <location>
        <begin position="357"/>
        <end position="378"/>
    </location>
</feature>
<evidence type="ECO:0000256" key="4">
    <source>
        <dbReference type="ARBA" id="ARBA00023136"/>
    </source>
</evidence>
<evidence type="ECO:0000256" key="2">
    <source>
        <dbReference type="ARBA" id="ARBA00022692"/>
    </source>
</evidence>
<evidence type="ECO:0000313" key="8">
    <source>
        <dbReference type="Proteomes" id="UP001328107"/>
    </source>
</evidence>
<feature type="non-terminal residue" evidence="7">
    <location>
        <position position="1"/>
    </location>
</feature>
<dbReference type="InterPro" id="IPR027417">
    <property type="entry name" value="P-loop_NTPase"/>
</dbReference>
<comment type="caution">
    <text evidence="7">The sequence shown here is derived from an EMBL/GenBank/DDBJ whole genome shotgun (WGS) entry which is preliminary data.</text>
</comment>
<comment type="subcellular location">
    <subcellularLocation>
        <location evidence="1">Membrane</location>
        <topology evidence="1">Multi-pass membrane protein</topology>
    </subcellularLocation>
</comment>
<keyword evidence="8" id="KW-1185">Reference proteome</keyword>
<dbReference type="GO" id="GO:0016020">
    <property type="term" value="C:membrane"/>
    <property type="evidence" value="ECO:0007669"/>
    <property type="project" value="UniProtKB-SubCell"/>
</dbReference>
<organism evidence="7 8">
    <name type="scientific">Pristionchus mayeri</name>
    <dbReference type="NCBI Taxonomy" id="1317129"/>
    <lineage>
        <taxon>Eukaryota</taxon>
        <taxon>Metazoa</taxon>
        <taxon>Ecdysozoa</taxon>
        <taxon>Nematoda</taxon>
        <taxon>Chromadorea</taxon>
        <taxon>Rhabditida</taxon>
        <taxon>Rhabditina</taxon>
        <taxon>Diplogasteromorpha</taxon>
        <taxon>Diplogasteroidea</taxon>
        <taxon>Neodiplogasteridae</taxon>
        <taxon>Pristionchus</taxon>
    </lineage>
</organism>
<name>A0AAN4Z6X5_9BILA</name>
<gene>
    <name evidence="7" type="ORF">PMAYCL1PPCAC_04644</name>
</gene>
<feature type="transmembrane region" description="Helical" evidence="5">
    <location>
        <begin position="193"/>
        <end position="217"/>
    </location>
</feature>
<dbReference type="GO" id="GO:0140359">
    <property type="term" value="F:ABC-type transporter activity"/>
    <property type="evidence" value="ECO:0007669"/>
    <property type="project" value="InterPro"/>
</dbReference>
<dbReference type="GO" id="GO:0005524">
    <property type="term" value="F:ATP binding"/>
    <property type="evidence" value="ECO:0007669"/>
    <property type="project" value="InterPro"/>
</dbReference>
<dbReference type="PROSITE" id="PS50893">
    <property type="entry name" value="ABC_TRANSPORTER_2"/>
    <property type="match status" value="1"/>
</dbReference>
<dbReference type="PROSITE" id="PS00211">
    <property type="entry name" value="ABC_TRANSPORTER_1"/>
    <property type="match status" value="1"/>
</dbReference>
<dbReference type="EMBL" id="BTRK01000002">
    <property type="protein sequence ID" value="GMR34449.1"/>
    <property type="molecule type" value="Genomic_DNA"/>
</dbReference>
<dbReference type="PANTHER" id="PTHR19229:SF260">
    <property type="entry name" value="ABC TRANSPORTER DOMAIN-CONTAINING PROTEIN"/>
    <property type="match status" value="1"/>
</dbReference>
<feature type="non-terminal residue" evidence="7">
    <location>
        <position position="614"/>
    </location>
</feature>
<evidence type="ECO:0000256" key="5">
    <source>
        <dbReference type="SAM" id="Phobius"/>
    </source>
</evidence>
<dbReference type="GO" id="GO:0005319">
    <property type="term" value="F:lipid transporter activity"/>
    <property type="evidence" value="ECO:0007669"/>
    <property type="project" value="TreeGrafter"/>
</dbReference>
<protein>
    <recommendedName>
        <fullName evidence="6">ABC transporter domain-containing protein</fullName>
    </recommendedName>
</protein>
<dbReference type="PANTHER" id="PTHR19229">
    <property type="entry name" value="ATP-BINDING CASSETTE TRANSPORTER SUBFAMILY A ABCA"/>
    <property type="match status" value="1"/>
</dbReference>
<sequence>YFSIGGMSLGHVNPDAPSDQSLEQMKEGWRLLREVLNAQAEVIGVDLVSLPSPNVTIPDFSRDITMDSFADRVLEGMDTRESVKLWYNNKRWASLPVYTNILSNAMLRADHLRNGESLESFDQGIVGINHPMNASLEESYDDNSDQSITLFRVVLLVLVLSVIPAGFSVFLVEDRVSHSLHLQIVSGLSRKMYWSMAYLFDMTLLILSIVLIIIIYIALGVKDFTYTPSLVGCFFLLWLLYGFVDLLLVYILQRYFNIAALAFVMIALGTFFVGVVTSMTVLILEQMMGSNSALGIAHDVCYYAFLIVPQYNLGMGISRGAMAYQSITFGDAYFHQINRADLVGTIPVPSPLQGELMGIHLLALIVQAILGAALLVFLENGSFGFLRRLEMTKTDKLLNMEKEKDVRIDEDVVAESMRVSSIGEKGENYGLVVKDLAKAFSNKLIVGGVSLAVENGECFGLLGLNGAGKTTMFGMMTGRLDIGHGEVRILGEKVSTRSSSAFRNLGYCPQFDALNMKLTTRQNVEFFARIRGVEEISMNETVNDLLKSLHLLPYADVLTSALSGGNRRKLSVAVALISQPQVIMLDEPSAGMDPGSQQFLWSVIGKMRRAGRSV</sequence>
<dbReference type="Proteomes" id="UP001328107">
    <property type="component" value="Unassembled WGS sequence"/>
</dbReference>
<feature type="transmembrane region" description="Helical" evidence="5">
    <location>
        <begin position="229"/>
        <end position="252"/>
    </location>
</feature>
<proteinExistence type="predicted"/>
<feature type="transmembrane region" description="Helical" evidence="5">
    <location>
        <begin position="259"/>
        <end position="284"/>
    </location>
</feature>
<dbReference type="InterPro" id="IPR026082">
    <property type="entry name" value="ABCA"/>
</dbReference>
<feature type="domain" description="ABC transporter" evidence="6">
    <location>
        <begin position="431"/>
        <end position="614"/>
    </location>
</feature>
<dbReference type="GO" id="GO:0016887">
    <property type="term" value="F:ATP hydrolysis activity"/>
    <property type="evidence" value="ECO:0007669"/>
    <property type="project" value="InterPro"/>
</dbReference>
<evidence type="ECO:0000256" key="1">
    <source>
        <dbReference type="ARBA" id="ARBA00004141"/>
    </source>
</evidence>
<dbReference type="Pfam" id="PF12698">
    <property type="entry name" value="ABC2_membrane_3"/>
    <property type="match status" value="1"/>
</dbReference>
<keyword evidence="4 5" id="KW-0472">Membrane</keyword>
<keyword evidence="2 5" id="KW-0812">Transmembrane</keyword>
<evidence type="ECO:0000256" key="3">
    <source>
        <dbReference type="ARBA" id="ARBA00022989"/>
    </source>
</evidence>